<protein>
    <recommendedName>
        <fullName evidence="3">BTB domain-containing protein</fullName>
    </recommendedName>
</protein>
<feature type="compositionally biased region" description="Low complexity" evidence="2">
    <location>
        <begin position="534"/>
        <end position="548"/>
    </location>
</feature>
<feature type="region of interest" description="Disordered" evidence="2">
    <location>
        <begin position="454"/>
        <end position="473"/>
    </location>
</feature>
<dbReference type="EMBL" id="JAFBMS010000025">
    <property type="protein sequence ID" value="KAG9342899.1"/>
    <property type="molecule type" value="Genomic_DNA"/>
</dbReference>
<organism evidence="4 5">
    <name type="scientific">Albula glossodonta</name>
    <name type="common">roundjaw bonefish</name>
    <dbReference type="NCBI Taxonomy" id="121402"/>
    <lineage>
        <taxon>Eukaryota</taxon>
        <taxon>Metazoa</taxon>
        <taxon>Chordata</taxon>
        <taxon>Craniata</taxon>
        <taxon>Vertebrata</taxon>
        <taxon>Euteleostomi</taxon>
        <taxon>Actinopterygii</taxon>
        <taxon>Neopterygii</taxon>
        <taxon>Teleostei</taxon>
        <taxon>Albuliformes</taxon>
        <taxon>Albulidae</taxon>
        <taxon>Albula</taxon>
    </lineage>
</organism>
<evidence type="ECO:0000313" key="4">
    <source>
        <dbReference type="EMBL" id="KAG9342899.1"/>
    </source>
</evidence>
<dbReference type="PROSITE" id="PS50097">
    <property type="entry name" value="BTB"/>
    <property type="match status" value="1"/>
</dbReference>
<name>A0A8T2NRQ0_9TELE</name>
<evidence type="ECO:0000259" key="3">
    <source>
        <dbReference type="PROSITE" id="PS50097"/>
    </source>
</evidence>
<evidence type="ECO:0000313" key="5">
    <source>
        <dbReference type="Proteomes" id="UP000824540"/>
    </source>
</evidence>
<feature type="compositionally biased region" description="Low complexity" evidence="2">
    <location>
        <begin position="13"/>
        <end position="22"/>
    </location>
</feature>
<dbReference type="SUPFAM" id="SSF48371">
    <property type="entry name" value="ARM repeat"/>
    <property type="match status" value="1"/>
</dbReference>
<evidence type="ECO:0000256" key="2">
    <source>
        <dbReference type="SAM" id="MobiDB-lite"/>
    </source>
</evidence>
<dbReference type="GO" id="GO:0009653">
    <property type="term" value="P:anatomical structure morphogenesis"/>
    <property type="evidence" value="ECO:0007669"/>
    <property type="project" value="TreeGrafter"/>
</dbReference>
<dbReference type="Pfam" id="PF24768">
    <property type="entry name" value="ARM_ARMC5"/>
    <property type="match status" value="1"/>
</dbReference>
<gene>
    <name evidence="4" type="ORF">JZ751_015115</name>
</gene>
<feature type="compositionally biased region" description="Low complexity" evidence="2">
    <location>
        <begin position="592"/>
        <end position="620"/>
    </location>
</feature>
<dbReference type="InterPro" id="IPR011989">
    <property type="entry name" value="ARM-like"/>
</dbReference>
<feature type="region of interest" description="Disordered" evidence="2">
    <location>
        <begin position="521"/>
        <end position="643"/>
    </location>
</feature>
<feature type="region of interest" description="Disordered" evidence="2">
    <location>
        <begin position="1261"/>
        <end position="1301"/>
    </location>
</feature>
<dbReference type="InterPro" id="IPR055445">
    <property type="entry name" value="ARM_ARMC5"/>
</dbReference>
<keyword evidence="5" id="KW-1185">Reference proteome</keyword>
<dbReference type="SMART" id="SM00185">
    <property type="entry name" value="ARM"/>
    <property type="match status" value="6"/>
</dbReference>
<feature type="domain" description="BTB" evidence="3">
    <location>
        <begin position="918"/>
        <end position="996"/>
    </location>
</feature>
<comment type="caution">
    <text evidence="4">The sequence shown here is derived from an EMBL/GenBank/DDBJ whole genome shotgun (WGS) entry which is preliminary data.</text>
</comment>
<reference evidence="4" key="1">
    <citation type="thesis" date="2021" institute="BYU ScholarsArchive" country="Provo, UT, USA">
        <title>Applications of and Algorithms for Genome Assembly and Genomic Analyses with an Emphasis on Marine Teleosts.</title>
        <authorList>
            <person name="Pickett B.D."/>
        </authorList>
    </citation>
    <scope>NUCLEOTIDE SEQUENCE</scope>
    <source>
        <strain evidence="4">HI-2016</strain>
    </source>
</reference>
<dbReference type="PANTHER" id="PTHR23312:SF8">
    <property type="entry name" value="ARMADILLO REPEAT-CONTAINING PROTEIN 5"/>
    <property type="match status" value="1"/>
</dbReference>
<dbReference type="Proteomes" id="UP000824540">
    <property type="component" value="Unassembled WGS sequence"/>
</dbReference>
<dbReference type="GO" id="GO:0005829">
    <property type="term" value="C:cytosol"/>
    <property type="evidence" value="ECO:0007669"/>
    <property type="project" value="TreeGrafter"/>
</dbReference>
<dbReference type="PANTHER" id="PTHR23312">
    <property type="entry name" value="ARMC5 ARMADILLO REPEAT-CONTAINING -RELATED"/>
    <property type="match status" value="1"/>
</dbReference>
<feature type="compositionally biased region" description="Polar residues" evidence="2">
    <location>
        <begin position="1277"/>
        <end position="1288"/>
    </location>
</feature>
<dbReference type="InterPro" id="IPR000210">
    <property type="entry name" value="BTB/POZ_dom"/>
</dbReference>
<feature type="region of interest" description="Disordered" evidence="2">
    <location>
        <begin position="1"/>
        <end position="22"/>
    </location>
</feature>
<feature type="repeat" description="ARM" evidence="1">
    <location>
        <begin position="98"/>
        <end position="142"/>
    </location>
</feature>
<dbReference type="InterPro" id="IPR000225">
    <property type="entry name" value="Armadillo"/>
</dbReference>
<sequence>MLAVHGSGQQVKRTATSREASTSAAESSLTWCLAQLSKAGNAARDQTDGGGKLDNKDLEKVKETDRKARAGLWRALVAIRTRHIKGGSAGIARYRARGGLQPLLEVLRHPARNRKTLDLALSILANCCTESETRVEVRKLGGICQVVEVLKNVPVETVQNRAARALGNLAIDPLNSALIHSAGGVSPLILCLSPPSCSSSSPPHVPVASPCPKLECAQSAARALLYLSDTPANRHSLLSQGALPALALLIAPEYPSDLRRASLRALNELTRGCSTECAREVSRSGALAQLGVLASDESSQTLREIALKTLANLCTQGCLRPMVGSLGVIKEFVEEVKKAPSKSGLLFRALCLCCKEAVNRVKVKESGGLEVLISFLSANQSHPLSRLAVCAFVDFVYDESALEQLQGLGLVPLLVARLVELAKGEEIAVGEIDTPLSSSASELIPTSCFDSFDFPPPEGNKREEGGKEQGQGSSSFLSLRSWLLSEGLISCEGELLSPPGSGDGNWGSLCPSLSPLTPLSDRLSPLSCPSPTLTAPIQSSTPTSQSAAPPSPPTPPVPTTPSALILPSSYHKRAASSASNPQPPTLSAPQQSPNKPMSPPSRSSSPPRRQSQVRSNSSSSTAPPQTPPGLSQPPTYQHPYHPEPWTTESPILLLLSRFSQSMDPSSALINSSIISSLLYYLTQREDPSARCFRMLCRLSCNPNCLQGLVRTGSVALIWQRLCLREGVREGDRQKDKVKANIRQLGKALLNNLRLQCESSFGSGVLTHIMLSGSDIDRLYCALSLPLINGNKLLLKKLLLDHGGLQTALEHIGWNDDDSDLTLGCRRSLSSWLYPPQPVTPTRLRSLYFSLLTECLSCLIGQPKLELDKQSVWLSTGTRVDVLLDSVTPPLVSGKQSNLPPPFKKPCLTKSCPYLDSEFNVVFLLDDGSQVAANKDAVTGEDGSERVGSEYFRALLKGGFGEAQRSSEEAIPIKYVTTRMLLPVLHYLHGCNVDPAERDGDKDRGSVEQKGSEHERKSGHCVVLGWLKTDGLGNWKKSKEGEVSSEEGEVFQNTLLAEAMAGASRFLVSGLQRELEALCVSLLKCLSAPQPSQSSSVDAENPPMSTVGCGCETTGTESVGKSGLELTLRSRTGKELSSESDSDFEMLVEAKKQTPESKSQLGLQQSCSNKLRSQLQSRQETVTGIVLDLGTRRKPILFDSVLDQKIERLSQATSQSCCVSNCASASDVEACSLADLLLDSNSVGSPHTSGLDSVSASRQKLKSSCVPDKTSGPKLGSGSRSESNSDAGLTSQPTPSPTPNPASYSGYEKWPIFVGLPELYCFSQLHSYPRLGKVCLSVLLSQQRTLLQPPSLAADCLSRLARRSHCIDTLKRDLLGLASQALS</sequence>
<feature type="repeat" description="ARM" evidence="1">
    <location>
        <begin position="141"/>
        <end position="184"/>
    </location>
</feature>
<dbReference type="Gene3D" id="1.25.10.10">
    <property type="entry name" value="Leucine-rich Repeat Variant"/>
    <property type="match status" value="1"/>
</dbReference>
<proteinExistence type="predicted"/>
<dbReference type="OrthoDB" id="6086604at2759"/>
<accession>A0A8T2NRQ0</accession>
<dbReference type="PROSITE" id="PS50176">
    <property type="entry name" value="ARM_REPEAT"/>
    <property type="match status" value="2"/>
</dbReference>
<evidence type="ECO:0000256" key="1">
    <source>
        <dbReference type="PROSITE-ProRule" id="PRU00259"/>
    </source>
</evidence>
<feature type="compositionally biased region" description="Pro residues" evidence="2">
    <location>
        <begin position="549"/>
        <end position="559"/>
    </location>
</feature>
<dbReference type="InterPro" id="IPR016024">
    <property type="entry name" value="ARM-type_fold"/>
</dbReference>
<feature type="region of interest" description="Disordered" evidence="2">
    <location>
        <begin position="995"/>
        <end position="1016"/>
    </location>
</feature>